<dbReference type="GO" id="GO:0005789">
    <property type="term" value="C:endoplasmic reticulum membrane"/>
    <property type="evidence" value="ECO:0007669"/>
    <property type="project" value="UniProtKB-SubCell"/>
</dbReference>
<evidence type="ECO:0000256" key="5">
    <source>
        <dbReference type="ARBA" id="ARBA00022692"/>
    </source>
</evidence>
<name>A0A6F9DUC2_9ASCI</name>
<feature type="transmembrane region" description="Helical" evidence="10">
    <location>
        <begin position="137"/>
        <end position="157"/>
    </location>
</feature>
<dbReference type="GO" id="GO:0006614">
    <property type="term" value="P:SRP-dependent cotranslational protein targeting to membrane"/>
    <property type="evidence" value="ECO:0007669"/>
    <property type="project" value="InterPro"/>
</dbReference>
<proteinExistence type="evidence at transcript level"/>
<dbReference type="AlphaFoldDB" id="A0A6F9DUC2"/>
<dbReference type="InterPro" id="IPR009779">
    <property type="entry name" value="SSR3"/>
</dbReference>
<organism evidence="11">
    <name type="scientific">Phallusia mammillata</name>
    <dbReference type="NCBI Taxonomy" id="59560"/>
    <lineage>
        <taxon>Eukaryota</taxon>
        <taxon>Metazoa</taxon>
        <taxon>Chordata</taxon>
        <taxon>Tunicata</taxon>
        <taxon>Ascidiacea</taxon>
        <taxon>Phlebobranchia</taxon>
        <taxon>Ascidiidae</taxon>
        <taxon>Phallusia</taxon>
    </lineage>
</organism>
<evidence type="ECO:0000256" key="10">
    <source>
        <dbReference type="SAM" id="Phobius"/>
    </source>
</evidence>
<gene>
    <name evidence="11" type="primary">Ssr3</name>
</gene>
<comment type="similarity">
    <text evidence="3">Belongs to the TRAP-gamma family.</text>
</comment>
<evidence type="ECO:0000256" key="9">
    <source>
        <dbReference type="ARBA" id="ARBA00030917"/>
    </source>
</evidence>
<keyword evidence="6" id="KW-0256">Endoplasmic reticulum</keyword>
<keyword evidence="7 10" id="KW-1133">Transmembrane helix</keyword>
<comment type="subcellular location">
    <subcellularLocation>
        <location evidence="2">Endoplasmic reticulum membrane</location>
        <topology evidence="2">Multi-pass membrane protein</topology>
    </subcellularLocation>
</comment>
<dbReference type="PANTHER" id="PTHR13399:SF2">
    <property type="entry name" value="TRANSLOCON-ASSOCIATED PROTEIN SUBUNIT GAMMA"/>
    <property type="match status" value="1"/>
</dbReference>
<keyword evidence="5 10" id="KW-0812">Transmembrane</keyword>
<evidence type="ECO:0000256" key="7">
    <source>
        <dbReference type="ARBA" id="ARBA00022989"/>
    </source>
</evidence>
<evidence type="ECO:0000256" key="3">
    <source>
        <dbReference type="ARBA" id="ARBA00007990"/>
    </source>
</evidence>
<dbReference type="EMBL" id="LR790751">
    <property type="protein sequence ID" value="CAB3266613.1"/>
    <property type="molecule type" value="mRNA"/>
</dbReference>
<dbReference type="PANTHER" id="PTHR13399">
    <property type="entry name" value="TRANSLOCON-ASSOCIATED PROTEIN TRAP , GAMMA SUBUNIT"/>
    <property type="match status" value="1"/>
</dbReference>
<evidence type="ECO:0000256" key="6">
    <source>
        <dbReference type="ARBA" id="ARBA00022824"/>
    </source>
</evidence>
<comment type="function">
    <text evidence="1">TRAP proteins are part of a complex whose function is to bind calcium to the ER membrane and thereby regulate the retention of ER resident proteins.</text>
</comment>
<reference evidence="11" key="1">
    <citation type="submission" date="2020-04" db="EMBL/GenBank/DDBJ databases">
        <authorList>
            <person name="Neveu A P."/>
        </authorList>
    </citation>
    <scope>NUCLEOTIDE SEQUENCE</scope>
    <source>
        <tissue evidence="11">Whole embryo</tissue>
    </source>
</reference>
<feature type="transmembrane region" description="Helical" evidence="10">
    <location>
        <begin position="58"/>
        <end position="76"/>
    </location>
</feature>
<evidence type="ECO:0000256" key="2">
    <source>
        <dbReference type="ARBA" id="ARBA00004477"/>
    </source>
</evidence>
<evidence type="ECO:0000313" key="11">
    <source>
        <dbReference type="EMBL" id="CAB3266613.1"/>
    </source>
</evidence>
<sequence length="186" mass="21198">MAPKQANFSKEEELLLQDFGRNLSKKSSVIFYVHAIFVSAIPLWLFNRVHQMELVDNAVLFVIGTLVSAYLISMAYKNNKFEMKHKIAQKRGEGVAAEVYSKTAESDSSKKISKKEKDERILWRKNEIAEAESMQLAVFYSNSLFLIVLILSSFYFFKNYTPMFNYMVSMVGSSAVTALLSTSSKK</sequence>
<evidence type="ECO:0000256" key="1">
    <source>
        <dbReference type="ARBA" id="ARBA00002838"/>
    </source>
</evidence>
<evidence type="ECO:0000256" key="4">
    <source>
        <dbReference type="ARBA" id="ARBA00022231"/>
    </source>
</evidence>
<feature type="transmembrane region" description="Helical" evidence="10">
    <location>
        <begin position="29"/>
        <end position="46"/>
    </location>
</feature>
<protein>
    <recommendedName>
        <fullName evidence="4">Translocon-associated protein subunit gamma</fullName>
    </recommendedName>
    <alternativeName>
        <fullName evidence="9">Signal sequence receptor subunit gamma</fullName>
    </alternativeName>
</protein>
<dbReference type="Pfam" id="PF07074">
    <property type="entry name" value="TRAP-gamma"/>
    <property type="match status" value="1"/>
</dbReference>
<evidence type="ECO:0000256" key="8">
    <source>
        <dbReference type="ARBA" id="ARBA00023136"/>
    </source>
</evidence>
<accession>A0A6F9DUC2</accession>
<keyword evidence="8 10" id="KW-0472">Membrane</keyword>